<accession>A0A5P8WM19</accession>
<dbReference type="EMBL" id="CP045234">
    <property type="protein sequence ID" value="QFS52959.1"/>
    <property type="molecule type" value="Genomic_DNA"/>
</dbReference>
<protein>
    <submittedName>
        <fullName evidence="1">Transposase</fullName>
    </submittedName>
</protein>
<evidence type="ECO:0000313" key="2">
    <source>
        <dbReference type="Proteomes" id="UP000326678"/>
    </source>
</evidence>
<evidence type="ECO:0000313" key="1">
    <source>
        <dbReference type="EMBL" id="QFS52959.1"/>
    </source>
</evidence>
<organism evidence="1 2">
    <name type="scientific">Nostoc sphaeroides CCNUC1</name>
    <dbReference type="NCBI Taxonomy" id="2653204"/>
    <lineage>
        <taxon>Bacteria</taxon>
        <taxon>Bacillati</taxon>
        <taxon>Cyanobacteriota</taxon>
        <taxon>Cyanophyceae</taxon>
        <taxon>Nostocales</taxon>
        <taxon>Nostocaceae</taxon>
        <taxon>Nostoc</taxon>
    </lineage>
</organism>
<reference evidence="1 2" key="1">
    <citation type="submission" date="2019-10" db="EMBL/GenBank/DDBJ databases">
        <title>Genomic and transcriptomic insights into the perfect genentic adaptation of a filamentous nitrogen-fixing cyanobacterium to rice fields.</title>
        <authorList>
            <person name="Chen Z."/>
        </authorList>
    </citation>
    <scope>NUCLEOTIDE SEQUENCE [LARGE SCALE GENOMIC DNA]</scope>
    <source>
        <strain evidence="1">CCNUC1</strain>
    </source>
</reference>
<gene>
    <name evidence="1" type="ORF">GXM_10223</name>
</gene>
<name>A0A5P8WM19_9NOSO</name>
<sequence length="43" mass="4881">MLLCSQKLIAEKIIAANADYILSLKDNHPTLHQQVKIGLRQHN</sequence>
<dbReference type="AlphaFoldDB" id="A0A5P8WM19"/>
<dbReference type="Proteomes" id="UP000326678">
    <property type="component" value="Chromosome pGXM07"/>
</dbReference>
<dbReference type="KEGG" id="nsh:GXM_10223"/>
<keyword evidence="2" id="KW-1185">Reference proteome</keyword>
<proteinExistence type="predicted"/>